<comment type="caution">
    <text evidence="7">The sequence shown here is derived from an EMBL/GenBank/DDBJ whole genome shotgun (WGS) entry which is preliminary data.</text>
</comment>
<evidence type="ECO:0000256" key="2">
    <source>
        <dbReference type="ARBA" id="ARBA00022448"/>
    </source>
</evidence>
<evidence type="ECO:0000256" key="6">
    <source>
        <dbReference type="SAM" id="Phobius"/>
    </source>
</evidence>
<keyword evidence="3 6" id="KW-0812">Transmembrane</keyword>
<proteinExistence type="predicted"/>
<dbReference type="InterPro" id="IPR036259">
    <property type="entry name" value="MFS_trans_sf"/>
</dbReference>
<protein>
    <submittedName>
        <fullName evidence="7">MFS/sugar transport protein</fullName>
    </submittedName>
</protein>
<dbReference type="AlphaFoldDB" id="A0A8S9U0J1"/>
<dbReference type="SUPFAM" id="SSF103473">
    <property type="entry name" value="MFS general substrate transporter"/>
    <property type="match status" value="1"/>
</dbReference>
<comment type="subcellular location">
    <subcellularLocation>
        <location evidence="1">Membrane</location>
        <topology evidence="1">Multi-pass membrane protein</topology>
    </subcellularLocation>
</comment>
<keyword evidence="4 6" id="KW-1133">Transmembrane helix</keyword>
<keyword evidence="2" id="KW-0813">Transport</keyword>
<gene>
    <name evidence="7" type="ORF">GN958_ATG18004</name>
</gene>
<dbReference type="PANTHER" id="PTHR19432:SF26">
    <property type="entry name" value="MAJOR FACILITATOR SUPERFAMILY (MFS) PROFILE DOMAIN-CONTAINING PROTEIN"/>
    <property type="match status" value="1"/>
</dbReference>
<feature type="transmembrane region" description="Helical" evidence="6">
    <location>
        <begin position="104"/>
        <end position="123"/>
    </location>
</feature>
<organism evidence="7 8">
    <name type="scientific">Phytophthora infestans</name>
    <name type="common">Potato late blight agent</name>
    <name type="synonym">Botrytis infestans</name>
    <dbReference type="NCBI Taxonomy" id="4787"/>
    <lineage>
        <taxon>Eukaryota</taxon>
        <taxon>Sar</taxon>
        <taxon>Stramenopiles</taxon>
        <taxon>Oomycota</taxon>
        <taxon>Peronosporomycetes</taxon>
        <taxon>Peronosporales</taxon>
        <taxon>Peronosporaceae</taxon>
        <taxon>Phytophthora</taxon>
    </lineage>
</organism>
<accession>A0A8S9U0J1</accession>
<dbReference type="Pfam" id="PF13347">
    <property type="entry name" value="MFS_2"/>
    <property type="match status" value="1"/>
</dbReference>
<dbReference type="EMBL" id="JAACNO010002495">
    <property type="protein sequence ID" value="KAF4132827.1"/>
    <property type="molecule type" value="Genomic_DNA"/>
</dbReference>
<evidence type="ECO:0000256" key="5">
    <source>
        <dbReference type="ARBA" id="ARBA00023136"/>
    </source>
</evidence>
<dbReference type="Proteomes" id="UP000704712">
    <property type="component" value="Unassembled WGS sequence"/>
</dbReference>
<dbReference type="GO" id="GO:0008506">
    <property type="term" value="F:sucrose:proton symporter activity"/>
    <property type="evidence" value="ECO:0007669"/>
    <property type="project" value="TreeGrafter"/>
</dbReference>
<evidence type="ECO:0000256" key="3">
    <source>
        <dbReference type="ARBA" id="ARBA00022692"/>
    </source>
</evidence>
<sequence>MINFPHREMGQPFLILDRSGYCTTKALERDLVPWLCVDVEEEQAYSNGARSAGHFPIFSLRGKHHLALPPSEMKDSEQGYDLHASPKLENLQDGDKKVPSHPSLWLLLAISMPRMAIQMAWTAQWAALGPYLSTMLPRYAVQITQFIGPIAGVLVAPSVGVFSDRSTMKMGRRRPFLIVAGALSIICWIAMGYTREMGEALGDHGDGQGCS</sequence>
<evidence type="ECO:0000256" key="1">
    <source>
        <dbReference type="ARBA" id="ARBA00004141"/>
    </source>
</evidence>
<evidence type="ECO:0000313" key="7">
    <source>
        <dbReference type="EMBL" id="KAF4132827.1"/>
    </source>
</evidence>
<evidence type="ECO:0000256" key="4">
    <source>
        <dbReference type="ARBA" id="ARBA00022989"/>
    </source>
</evidence>
<reference evidence="7" key="1">
    <citation type="submission" date="2020-03" db="EMBL/GenBank/DDBJ databases">
        <title>Hybrid Assembly of Korean Phytophthora infestans isolates.</title>
        <authorList>
            <person name="Prokchorchik M."/>
            <person name="Lee Y."/>
            <person name="Seo J."/>
            <person name="Cho J.-H."/>
            <person name="Park Y.-E."/>
            <person name="Jang D.-C."/>
            <person name="Im J.-S."/>
            <person name="Choi J.-G."/>
            <person name="Park H.-J."/>
            <person name="Lee G.-B."/>
            <person name="Lee Y.-G."/>
            <person name="Hong S.-Y."/>
            <person name="Cho K."/>
            <person name="Sohn K.H."/>
        </authorList>
    </citation>
    <scope>NUCLEOTIDE SEQUENCE</scope>
    <source>
        <strain evidence="7">KR_2_A2</strain>
    </source>
</reference>
<dbReference type="GO" id="GO:0016020">
    <property type="term" value="C:membrane"/>
    <property type="evidence" value="ECO:0007669"/>
    <property type="project" value="UniProtKB-SubCell"/>
</dbReference>
<feature type="transmembrane region" description="Helical" evidence="6">
    <location>
        <begin position="143"/>
        <end position="163"/>
    </location>
</feature>
<name>A0A8S9U0J1_PHYIN</name>
<evidence type="ECO:0000313" key="8">
    <source>
        <dbReference type="Proteomes" id="UP000704712"/>
    </source>
</evidence>
<feature type="transmembrane region" description="Helical" evidence="6">
    <location>
        <begin position="175"/>
        <end position="193"/>
    </location>
</feature>
<dbReference type="PANTHER" id="PTHR19432">
    <property type="entry name" value="SUGAR TRANSPORTER"/>
    <property type="match status" value="1"/>
</dbReference>
<keyword evidence="5 6" id="KW-0472">Membrane</keyword>
<dbReference type="Gene3D" id="1.20.1250.20">
    <property type="entry name" value="MFS general substrate transporter like domains"/>
    <property type="match status" value="1"/>
</dbReference>